<feature type="compositionally biased region" description="Polar residues" evidence="1">
    <location>
        <begin position="109"/>
        <end position="121"/>
    </location>
</feature>
<dbReference type="STRING" id="747676.F4RG01"/>
<dbReference type="HOGENOM" id="CLU_286988_0_0_1"/>
<sequence length="1075" mass="126825">MVFSFSINSSASSSASSSRPSFPIVSPRDAEILNEIILQAPPGSSIFSALLDPYQRVLALHQLDPRLDDRFYSLLLKLSLVSGTDWSEKWSRVCVDQGLFEESELPEGSFSSIAPSQPNGTEHSDQEEEGTTTIIAPTRSPLISSPSLRRGSLFPIQSTPNVIDRFQPRPSIQSTPNVIDRFQSRSSPSSKLLDPLDALSDQFRSEHLRIRTLHLWSLRTRRFTLTLTEVERAHTLLVSGRMWRRWRAKVGKRRREVRMVEGVARTRMKFATLTKWREATEESRHKRWKQYLAQLAADHLQHQQQKWVGEAIALWWLKARAARAERTRADLLRHQALTHWLARVSKLRRASNLADAFLIDIKTKAETRRQIARWRARTQWKIQERTLVCRHESRLLTGFMRKWHQMALWDRQSRQFSQNSTGQRWLTAWRRHLSKLNRLEKRANRIILIRDENLLSRMMNRWMIIERGALLRRIQSSRVSRNTMDCWSRKLHCVRFVLQGAGQVLEQKLQRRQQSLIIRQWHLRFLHYQQTLLPLANRHHQSKLRKLCLDQWQTNVRRQCDRQKKAAMTRDTLLSERFLGIWLKRYRRGKILKWVKRRKVVTMKDTFEEWTRKMRRQRWEKTLIANFQLKLDRHHKTFVMSIWVSKVVRLRGQLIQVAREFAVDLLSSRFDIWVAKFKEIQRLGDLAKGFAEIQRIDYVYVEQRDAMLEFWRVKAMDSKLRKEQLENWLDEQRQATIRNFWERWIDAYVQRDLMSQELSVKTNNVIQTKRRSITTWRQNSLILPAIEFDRHQIKSNTFSHWRTLVPVRKMRRQAEDMDGRKIVGEAWKVWWSKCTAILASRIVSRFTRPVAFAGGRRWQGGSPKFPSPKLKDDHHPLTNGRIQNDHQLELSSSGSSSDGDIPTNTIRFTKEVFSEKTIPEAPEEDPQESPDQESEELVEEESEELVEEEAEELAEEDEDDRTIVGDITLPESESIDRIIEQERKIEEEISTESEESTEGGTESEIELALENFGNRNRRRQLNQQIQTQINEHQNENQEEVRKSPLWDGLRKVAGNSNGIGRFHPNGNGARRNNWM</sequence>
<proteinExistence type="predicted"/>
<dbReference type="KEGG" id="mlr:MELLADRAFT_84642"/>
<evidence type="ECO:0000256" key="1">
    <source>
        <dbReference type="SAM" id="MobiDB-lite"/>
    </source>
</evidence>
<gene>
    <name evidence="2" type="ORF">MELLADRAFT_84642</name>
</gene>
<dbReference type="OrthoDB" id="1933281at2759"/>
<dbReference type="EMBL" id="GL883100">
    <property type="protein sequence ID" value="EGG08675.1"/>
    <property type="molecule type" value="Genomic_DNA"/>
</dbReference>
<dbReference type="AlphaFoldDB" id="F4RG01"/>
<dbReference type="GeneID" id="18933551"/>
<accession>F4RG01</accession>
<feature type="region of interest" description="Disordered" evidence="1">
    <location>
        <begin position="105"/>
        <end position="153"/>
    </location>
</feature>
<evidence type="ECO:0000313" key="2">
    <source>
        <dbReference type="EMBL" id="EGG08675.1"/>
    </source>
</evidence>
<feature type="region of interest" description="Disordered" evidence="1">
    <location>
        <begin position="856"/>
        <end position="880"/>
    </location>
</feature>
<feature type="compositionally biased region" description="Acidic residues" evidence="1">
    <location>
        <begin position="921"/>
        <end position="960"/>
    </location>
</feature>
<dbReference type="RefSeq" id="XP_007408261.1">
    <property type="nucleotide sequence ID" value="XM_007408199.1"/>
</dbReference>
<reference evidence="3" key="1">
    <citation type="journal article" date="2011" name="Proc. Natl. Acad. Sci. U.S.A.">
        <title>Obligate biotrophy features unraveled by the genomic analysis of rust fungi.</title>
        <authorList>
            <person name="Duplessis S."/>
            <person name="Cuomo C.A."/>
            <person name="Lin Y.-C."/>
            <person name="Aerts A."/>
            <person name="Tisserant E."/>
            <person name="Veneault-Fourrey C."/>
            <person name="Joly D.L."/>
            <person name="Hacquard S."/>
            <person name="Amselem J."/>
            <person name="Cantarel B.L."/>
            <person name="Chiu R."/>
            <person name="Coutinho P.M."/>
            <person name="Feau N."/>
            <person name="Field M."/>
            <person name="Frey P."/>
            <person name="Gelhaye E."/>
            <person name="Goldberg J."/>
            <person name="Grabherr M.G."/>
            <person name="Kodira C.D."/>
            <person name="Kohler A."/>
            <person name="Kuees U."/>
            <person name="Lindquist E.A."/>
            <person name="Lucas S.M."/>
            <person name="Mago R."/>
            <person name="Mauceli E."/>
            <person name="Morin E."/>
            <person name="Murat C."/>
            <person name="Pangilinan J.L."/>
            <person name="Park R."/>
            <person name="Pearson M."/>
            <person name="Quesneville H."/>
            <person name="Rouhier N."/>
            <person name="Sakthikumar S."/>
            <person name="Salamov A.A."/>
            <person name="Schmutz J."/>
            <person name="Selles B."/>
            <person name="Shapiro H."/>
            <person name="Tanguay P."/>
            <person name="Tuskan G.A."/>
            <person name="Henrissat B."/>
            <person name="Van de Peer Y."/>
            <person name="Rouze P."/>
            <person name="Ellis J.G."/>
            <person name="Dodds P.N."/>
            <person name="Schein J.E."/>
            <person name="Zhong S."/>
            <person name="Hamelin R.C."/>
            <person name="Grigoriev I.V."/>
            <person name="Szabo L.J."/>
            <person name="Martin F."/>
        </authorList>
    </citation>
    <scope>NUCLEOTIDE SEQUENCE [LARGE SCALE GENOMIC DNA]</scope>
    <source>
        <strain evidence="3">98AG31 / pathotype 3-4-7</strain>
    </source>
</reference>
<feature type="region of interest" description="Disordered" evidence="1">
    <location>
        <begin position="1"/>
        <end position="21"/>
    </location>
</feature>
<dbReference type="VEuPathDB" id="FungiDB:MELLADRAFT_84642"/>
<protein>
    <submittedName>
        <fullName evidence="2">Uncharacterized protein</fullName>
    </submittedName>
</protein>
<name>F4RG01_MELLP</name>
<feature type="region of interest" description="Disordered" evidence="1">
    <location>
        <begin position="913"/>
        <end position="960"/>
    </location>
</feature>
<evidence type="ECO:0000313" key="3">
    <source>
        <dbReference type="Proteomes" id="UP000001072"/>
    </source>
</evidence>
<dbReference type="Proteomes" id="UP000001072">
    <property type="component" value="Unassembled WGS sequence"/>
</dbReference>
<keyword evidence="3" id="KW-1185">Reference proteome</keyword>
<feature type="compositionally biased region" description="Low complexity" evidence="1">
    <location>
        <begin position="137"/>
        <end position="153"/>
    </location>
</feature>
<organism evidence="3">
    <name type="scientific">Melampsora larici-populina (strain 98AG31 / pathotype 3-4-7)</name>
    <name type="common">Poplar leaf rust fungus</name>
    <dbReference type="NCBI Taxonomy" id="747676"/>
    <lineage>
        <taxon>Eukaryota</taxon>
        <taxon>Fungi</taxon>
        <taxon>Dikarya</taxon>
        <taxon>Basidiomycota</taxon>
        <taxon>Pucciniomycotina</taxon>
        <taxon>Pucciniomycetes</taxon>
        <taxon>Pucciniales</taxon>
        <taxon>Melampsoraceae</taxon>
        <taxon>Melampsora</taxon>
    </lineage>
</organism>
<dbReference type="InParanoid" id="F4RG01"/>
<dbReference type="eggNOG" id="ENOG502SBSN">
    <property type="taxonomic scope" value="Eukaryota"/>
</dbReference>